<gene>
    <name evidence="1" type="ORF">MiSe_58170</name>
</gene>
<reference evidence="1" key="1">
    <citation type="submission" date="2019-10" db="EMBL/GenBank/DDBJ databases">
        <title>Draft genome sequece of Microseira wollei NIES-4236.</title>
        <authorList>
            <person name="Yamaguchi H."/>
            <person name="Suzuki S."/>
            <person name="Kawachi M."/>
        </authorList>
    </citation>
    <scope>NUCLEOTIDE SEQUENCE</scope>
    <source>
        <strain evidence="1">NIES-4236</strain>
    </source>
</reference>
<dbReference type="EMBL" id="BLAY01000106">
    <property type="protein sequence ID" value="GET41005.1"/>
    <property type="molecule type" value="Genomic_DNA"/>
</dbReference>
<name>A0AAV3XLG9_9CYAN</name>
<accession>A0AAV3XLG9</accession>
<dbReference type="Proteomes" id="UP001050975">
    <property type="component" value="Unassembled WGS sequence"/>
</dbReference>
<evidence type="ECO:0000313" key="1">
    <source>
        <dbReference type="EMBL" id="GET41005.1"/>
    </source>
</evidence>
<protein>
    <submittedName>
        <fullName evidence="1">Uncharacterized protein</fullName>
    </submittedName>
</protein>
<dbReference type="AlphaFoldDB" id="A0AAV3XLG9"/>
<evidence type="ECO:0000313" key="2">
    <source>
        <dbReference type="Proteomes" id="UP001050975"/>
    </source>
</evidence>
<comment type="caution">
    <text evidence="1">The sequence shown here is derived from an EMBL/GenBank/DDBJ whole genome shotgun (WGS) entry which is preliminary data.</text>
</comment>
<dbReference type="RefSeq" id="WP_226587231.1">
    <property type="nucleotide sequence ID" value="NZ_BLAY01000106.1"/>
</dbReference>
<organism evidence="1 2">
    <name type="scientific">Microseira wollei NIES-4236</name>
    <dbReference type="NCBI Taxonomy" id="2530354"/>
    <lineage>
        <taxon>Bacteria</taxon>
        <taxon>Bacillati</taxon>
        <taxon>Cyanobacteriota</taxon>
        <taxon>Cyanophyceae</taxon>
        <taxon>Oscillatoriophycideae</taxon>
        <taxon>Aerosakkonematales</taxon>
        <taxon>Aerosakkonemataceae</taxon>
        <taxon>Microseira</taxon>
    </lineage>
</organism>
<proteinExistence type="predicted"/>
<sequence>MAKIGPDGQDAHPTRVETLHVTSLHFLWGGRPACPKTLSEKIGARAASRSHMGHFCGKNGIVGKYVLVKPSVARKDERLLVAPLGEYYDDLLAVYAFVTDRTKSTQGNFLLCEKLREEEPKVRESVAYLAKKRGVDPEKLWNQILKGEAKKISPEEIVESERPPTP</sequence>
<keyword evidence="2" id="KW-1185">Reference proteome</keyword>